<evidence type="ECO:0000313" key="3">
    <source>
        <dbReference type="EMBL" id="CUS41675.1"/>
    </source>
</evidence>
<sequence length="404" mass="45378">MKSQTIPSRHGANKQAAYTVLQPMTLFLRNIEVVEPSDVDWFTLGRKLNDGDPLADDLVAWMLAEDAANRRKLFYQVVDGVVPIDSQLPGPLLAFMQAVTTAPKWLDHKQLTLATDVIARTGKIGMRVLRDFGLMAGYQAGAINHTLVITGTLEKGAPRRIAETTKWWIDCTGSDALNIDGAGFRSTLKVRAIHAMVRRHVAAKSEWDASYYGLPINQVDMQATYLGFSTVFLIGCRLLGCIFTKEEAESVMHLWRYIGWLMGVDEALLSHSEESGRVALYRNILSQPTADESSRVLGRALMDEPLERHYRVFPWLRRRIEKQIHLSMTRLAVGPRGMKALGLPSYILPWYPLLYAPLNMTYCLLALAIPGLKNIKGKIGRYRQLQQLKVGFGAQPAELKRMEV</sequence>
<dbReference type="InterPro" id="IPR037473">
    <property type="entry name" value="Lcp-like"/>
</dbReference>
<evidence type="ECO:0000259" key="2">
    <source>
        <dbReference type="Pfam" id="PF09995"/>
    </source>
</evidence>
<keyword evidence="1" id="KW-1133">Transmembrane helix</keyword>
<reference evidence="3" key="1">
    <citation type="submission" date="2015-10" db="EMBL/GenBank/DDBJ databases">
        <authorList>
            <person name="Gilbert D.G."/>
        </authorList>
    </citation>
    <scope>NUCLEOTIDE SEQUENCE</scope>
</reference>
<dbReference type="EMBL" id="CZQC01000050">
    <property type="protein sequence ID" value="CUS41675.1"/>
    <property type="molecule type" value="Genomic_DNA"/>
</dbReference>
<dbReference type="AlphaFoldDB" id="A0A160TBC7"/>
<protein>
    <recommendedName>
        <fullName evidence="2">ER-bound oxygenase mpaB/mpaB'/Rubber oxygenase catalytic domain-containing protein</fullName>
    </recommendedName>
</protein>
<dbReference type="InterPro" id="IPR018713">
    <property type="entry name" value="MPAB/Lcp_cat_dom"/>
</dbReference>
<accession>A0A160TBC7</accession>
<gene>
    <name evidence="3" type="ORF">MGWOODY_Tha2194</name>
</gene>
<keyword evidence="1" id="KW-0812">Transmembrane</keyword>
<keyword evidence="1" id="KW-0472">Membrane</keyword>
<evidence type="ECO:0000256" key="1">
    <source>
        <dbReference type="SAM" id="Phobius"/>
    </source>
</evidence>
<dbReference type="Pfam" id="PF09995">
    <property type="entry name" value="MPAB_Lcp_cat"/>
    <property type="match status" value="1"/>
</dbReference>
<feature type="transmembrane region" description="Helical" evidence="1">
    <location>
        <begin position="350"/>
        <end position="372"/>
    </location>
</feature>
<feature type="domain" description="ER-bound oxygenase mpaB/mpaB'/Rubber oxygenase catalytic" evidence="2">
    <location>
        <begin position="129"/>
        <end position="345"/>
    </location>
</feature>
<organism evidence="3">
    <name type="scientific">hydrothermal vent metagenome</name>
    <dbReference type="NCBI Taxonomy" id="652676"/>
    <lineage>
        <taxon>unclassified sequences</taxon>
        <taxon>metagenomes</taxon>
        <taxon>ecological metagenomes</taxon>
    </lineage>
</organism>
<name>A0A160TBC7_9ZZZZ</name>
<dbReference type="GO" id="GO:0016491">
    <property type="term" value="F:oxidoreductase activity"/>
    <property type="evidence" value="ECO:0007669"/>
    <property type="project" value="InterPro"/>
</dbReference>
<dbReference type="PANTHER" id="PTHR37539">
    <property type="entry name" value="SECRETED PROTEIN-RELATED"/>
    <property type="match status" value="1"/>
</dbReference>
<proteinExistence type="predicted"/>
<dbReference type="PANTHER" id="PTHR37539:SF1">
    <property type="entry name" value="ER-BOUND OXYGENASE MPAB_MPAB'_RUBBER OXYGENASE CATALYTIC DOMAIN-CONTAINING PROTEIN"/>
    <property type="match status" value="1"/>
</dbReference>